<dbReference type="GO" id="GO:0016989">
    <property type="term" value="F:sigma factor antagonist activity"/>
    <property type="evidence" value="ECO:0007669"/>
    <property type="project" value="TreeGrafter"/>
</dbReference>
<dbReference type="Pfam" id="PF04773">
    <property type="entry name" value="FecR"/>
    <property type="match status" value="1"/>
</dbReference>
<keyword evidence="1" id="KW-0812">Transmembrane</keyword>
<dbReference type="PANTHER" id="PTHR30273:SF2">
    <property type="entry name" value="PROTEIN FECR"/>
    <property type="match status" value="1"/>
</dbReference>
<dbReference type="InterPro" id="IPR006860">
    <property type="entry name" value="FecR"/>
</dbReference>
<evidence type="ECO:0000313" key="5">
    <source>
        <dbReference type="Proteomes" id="UP000326595"/>
    </source>
</evidence>
<dbReference type="PIRSF" id="PIRSF018266">
    <property type="entry name" value="FecR"/>
    <property type="match status" value="1"/>
</dbReference>
<proteinExistence type="predicted"/>
<evidence type="ECO:0000259" key="2">
    <source>
        <dbReference type="Pfam" id="PF04773"/>
    </source>
</evidence>
<dbReference type="InterPro" id="IPR012373">
    <property type="entry name" value="Ferrdict_sens_TM"/>
</dbReference>
<feature type="domain" description="FecR protein" evidence="2">
    <location>
        <begin position="126"/>
        <end position="218"/>
    </location>
</feature>
<reference evidence="4 5" key="1">
    <citation type="submission" date="2024-03" db="EMBL/GenBank/DDBJ databases">
        <authorList>
            <person name="Alaster D. Moffat"/>
            <person name="Govind Chandra"/>
            <person name="Andrew W. Truman"/>
        </authorList>
    </citation>
    <scope>NUCLEOTIDE SEQUENCE [LARGE SCALE GENOMIC DNA]</scope>
    <source>
        <strain evidence="4">PS652</strain>
    </source>
</reference>
<dbReference type="InterPro" id="IPR032623">
    <property type="entry name" value="FecR_N"/>
</dbReference>
<dbReference type="Gene3D" id="3.55.50.30">
    <property type="match status" value="1"/>
</dbReference>
<evidence type="ECO:0000259" key="3">
    <source>
        <dbReference type="Pfam" id="PF16220"/>
    </source>
</evidence>
<keyword evidence="1" id="KW-0472">Membrane</keyword>
<dbReference type="Proteomes" id="UP000326595">
    <property type="component" value="Chromosome"/>
</dbReference>
<evidence type="ECO:0000313" key="4">
    <source>
        <dbReference type="EMBL" id="CAK9891155.1"/>
    </source>
</evidence>
<gene>
    <name evidence="4" type="primary">fecR_11</name>
    <name evidence="4" type="ORF">PS652_04008</name>
</gene>
<evidence type="ECO:0000256" key="1">
    <source>
        <dbReference type="SAM" id="Phobius"/>
    </source>
</evidence>
<protein>
    <submittedName>
        <fullName evidence="4">Protein FecR</fullName>
    </submittedName>
</protein>
<dbReference type="EMBL" id="OZ024668">
    <property type="protein sequence ID" value="CAK9891155.1"/>
    <property type="molecule type" value="Genomic_DNA"/>
</dbReference>
<organism evidence="4 5">
    <name type="scientific">Pseudomonas fluorescens</name>
    <dbReference type="NCBI Taxonomy" id="294"/>
    <lineage>
        <taxon>Bacteria</taxon>
        <taxon>Pseudomonadati</taxon>
        <taxon>Pseudomonadota</taxon>
        <taxon>Gammaproteobacteria</taxon>
        <taxon>Pseudomonadales</taxon>
        <taxon>Pseudomonadaceae</taxon>
        <taxon>Pseudomonas</taxon>
    </lineage>
</organism>
<dbReference type="AlphaFoldDB" id="A0AAN2HDT2"/>
<dbReference type="PANTHER" id="PTHR30273">
    <property type="entry name" value="PERIPLASMIC SIGNAL SENSOR AND SIGMA FACTOR ACTIVATOR FECR-RELATED"/>
    <property type="match status" value="1"/>
</dbReference>
<accession>A0AAN2HDT2</accession>
<dbReference type="Gene3D" id="2.60.120.1440">
    <property type="match status" value="1"/>
</dbReference>
<feature type="transmembrane region" description="Helical" evidence="1">
    <location>
        <begin position="97"/>
        <end position="116"/>
    </location>
</feature>
<keyword evidence="1" id="KW-1133">Transmembrane helix</keyword>
<dbReference type="Pfam" id="PF16220">
    <property type="entry name" value="DUF4880"/>
    <property type="match status" value="1"/>
</dbReference>
<sequence length="333" mass="36378">MSQANVFMNQHACRCGSETVREQAAQWFARSRDGALAPAQQGELQRWLAEHPQHQYEFDLLGTLWGAAGQVPRARLEALCQPDPVSQLPRRRFVRQALAAGIATLALGLGLGWSGWQQHQLNYQGQVQTALGERRQLDLPDGSQLEVNGRTQLVVQFSAGQRRIELREGEVMFSVAHDSERPFVVSTGNGTVTVTGTRFDVRQDPEQTRVAVENGSVRVEGRDASRALLTAGLGSYIDARGQVAAPYAVDAAAVTAWRKGKLVFNDAPLSEVVKEVSRYREQPLRVAPGKIAALRLSSTFNADDTDALLRALPSILPVAIKAHADGSREIIAK</sequence>
<feature type="domain" description="FecR N-terminal" evidence="3">
    <location>
        <begin position="22"/>
        <end position="59"/>
    </location>
</feature>
<name>A0AAN2HDT2_PSEFL</name>